<protein>
    <submittedName>
        <fullName evidence="1">Uncharacterized protein</fullName>
    </submittedName>
</protein>
<accession>U6MGN3</accession>
<dbReference type="RefSeq" id="XP_013338254.1">
    <property type="nucleotide sequence ID" value="XM_013482800.1"/>
</dbReference>
<organism evidence="1 2">
    <name type="scientific">Eimeria maxima</name>
    <name type="common">Coccidian parasite</name>
    <dbReference type="NCBI Taxonomy" id="5804"/>
    <lineage>
        <taxon>Eukaryota</taxon>
        <taxon>Sar</taxon>
        <taxon>Alveolata</taxon>
        <taxon>Apicomplexa</taxon>
        <taxon>Conoidasida</taxon>
        <taxon>Coccidia</taxon>
        <taxon>Eucoccidiorida</taxon>
        <taxon>Eimeriorina</taxon>
        <taxon>Eimeriidae</taxon>
        <taxon>Eimeria</taxon>
    </lineage>
</organism>
<proteinExistence type="predicted"/>
<dbReference type="AlphaFoldDB" id="U6MGN3"/>
<reference evidence="1" key="1">
    <citation type="submission" date="2013-10" db="EMBL/GenBank/DDBJ databases">
        <title>Genomic analysis of the causative agents of coccidiosis in chickens.</title>
        <authorList>
            <person name="Reid A.J."/>
            <person name="Blake D."/>
            <person name="Billington K."/>
            <person name="Browne H."/>
            <person name="Dunn M."/>
            <person name="Hung S."/>
            <person name="Kawahara F."/>
            <person name="Miranda-Saavedra D."/>
            <person name="Mourier T."/>
            <person name="Nagra H."/>
            <person name="Otto T.D."/>
            <person name="Rawlings N."/>
            <person name="Sanchez A."/>
            <person name="Sanders M."/>
            <person name="Subramaniam C."/>
            <person name="Tay Y."/>
            <person name="Dear P."/>
            <person name="Doerig C."/>
            <person name="Gruber A."/>
            <person name="Parkinson J."/>
            <person name="Shirley M."/>
            <person name="Wan K.L."/>
            <person name="Berriman M."/>
            <person name="Tomley F."/>
            <person name="Pain A."/>
        </authorList>
    </citation>
    <scope>NUCLEOTIDE SEQUENCE [LARGE SCALE GENOMIC DNA]</scope>
    <source>
        <strain evidence="1">Weybridge</strain>
    </source>
</reference>
<evidence type="ECO:0000313" key="2">
    <source>
        <dbReference type="Proteomes" id="UP000030763"/>
    </source>
</evidence>
<evidence type="ECO:0000313" key="1">
    <source>
        <dbReference type="EMBL" id="CDJ61604.1"/>
    </source>
</evidence>
<name>U6MGN3_EIMMA</name>
<dbReference type="GeneID" id="25338285"/>
<reference evidence="1" key="2">
    <citation type="submission" date="2013-10" db="EMBL/GenBank/DDBJ databases">
        <authorList>
            <person name="Aslett M."/>
        </authorList>
    </citation>
    <scope>NUCLEOTIDE SEQUENCE [LARGE SCALE GENOMIC DNA]</scope>
    <source>
        <strain evidence="1">Weybridge</strain>
    </source>
</reference>
<gene>
    <name evidence="1" type="ORF">EMWEY_00042990</name>
</gene>
<dbReference type="VEuPathDB" id="ToxoDB:EMWEY_00042990"/>
<dbReference type="EMBL" id="HG722151">
    <property type="protein sequence ID" value="CDJ61604.1"/>
    <property type="molecule type" value="Genomic_DNA"/>
</dbReference>
<keyword evidence="2" id="KW-1185">Reference proteome</keyword>
<sequence length="179" mass="19126">MSKAIHLRNDNLEFTTQSANPQLLFAMMPGREFGNAKGSGKKEANQRMVGSLRVPMVEAISRTSVPRPQCSVTTSPPCAEVHGSECHEQPLTERGLVDAFGGSIKPHGTLRAEAEATLTDLWRALQLSTVLSLGIGGTVVPYAQATRGRPVDQTQQGQECRADGQAAHSVVRLGSCCSK</sequence>
<dbReference type="Proteomes" id="UP000030763">
    <property type="component" value="Unassembled WGS sequence"/>
</dbReference>